<evidence type="ECO:0000313" key="2">
    <source>
        <dbReference type="Proteomes" id="UP000030686"/>
    </source>
</evidence>
<gene>
    <name evidence="1" type="ORF">PROQFM164_S02g001973</name>
</gene>
<dbReference type="AlphaFoldDB" id="W6QQK8"/>
<organism evidence="1 2">
    <name type="scientific">Penicillium roqueforti (strain FM164)</name>
    <dbReference type="NCBI Taxonomy" id="1365484"/>
    <lineage>
        <taxon>Eukaryota</taxon>
        <taxon>Fungi</taxon>
        <taxon>Dikarya</taxon>
        <taxon>Ascomycota</taxon>
        <taxon>Pezizomycotina</taxon>
        <taxon>Eurotiomycetes</taxon>
        <taxon>Eurotiomycetidae</taxon>
        <taxon>Eurotiales</taxon>
        <taxon>Aspergillaceae</taxon>
        <taxon>Penicillium</taxon>
    </lineage>
</organism>
<protein>
    <submittedName>
        <fullName evidence="1">Genomic scaffold, ProqFM164S02</fullName>
    </submittedName>
</protein>
<dbReference type="OrthoDB" id="4323953at2759"/>
<sequence length="128" mass="14267">MEELNDQQLLPFVKYSKKDRTLDTLHLTLKIEGDSTADVGVDDPIYKIPFTITQAADDPQTRPCIIHWNPLEDSCGPSGTILLYHQTDSHGTHSLELKEVEDPKTAYKAPHSTRSNRIGSLLYGAHPG</sequence>
<keyword evidence="2" id="KW-1185">Reference proteome</keyword>
<dbReference type="EMBL" id="HG792016">
    <property type="protein sequence ID" value="CDM31822.1"/>
    <property type="molecule type" value="Genomic_DNA"/>
</dbReference>
<reference evidence="1" key="1">
    <citation type="journal article" date="2014" name="Nat. Commun.">
        <title>Multiple recent horizontal transfers of a large genomic region in cheese making fungi.</title>
        <authorList>
            <person name="Cheeseman K."/>
            <person name="Ropars J."/>
            <person name="Renault P."/>
            <person name="Dupont J."/>
            <person name="Gouzy J."/>
            <person name="Branca A."/>
            <person name="Abraham A.L."/>
            <person name="Ceppi M."/>
            <person name="Conseiller E."/>
            <person name="Debuchy R."/>
            <person name="Malagnac F."/>
            <person name="Goarin A."/>
            <person name="Silar P."/>
            <person name="Lacoste S."/>
            <person name="Sallet E."/>
            <person name="Bensimon A."/>
            <person name="Giraud T."/>
            <person name="Brygoo Y."/>
        </authorList>
    </citation>
    <scope>NUCLEOTIDE SEQUENCE [LARGE SCALE GENOMIC DNA]</scope>
    <source>
        <strain evidence="1">FM164</strain>
    </source>
</reference>
<name>W6QQK8_PENRF</name>
<accession>W6QQK8</accession>
<evidence type="ECO:0000313" key="1">
    <source>
        <dbReference type="EMBL" id="CDM31822.1"/>
    </source>
</evidence>
<proteinExistence type="predicted"/>
<dbReference type="Proteomes" id="UP000030686">
    <property type="component" value="Unassembled WGS sequence"/>
</dbReference>